<dbReference type="EMBL" id="HBUE01037189">
    <property type="protein sequence ID" value="CAG6459284.1"/>
    <property type="molecule type" value="Transcribed_RNA"/>
</dbReference>
<organism evidence="1">
    <name type="scientific">Culex pipiens</name>
    <name type="common">House mosquito</name>
    <dbReference type="NCBI Taxonomy" id="7175"/>
    <lineage>
        <taxon>Eukaryota</taxon>
        <taxon>Metazoa</taxon>
        <taxon>Ecdysozoa</taxon>
        <taxon>Arthropoda</taxon>
        <taxon>Hexapoda</taxon>
        <taxon>Insecta</taxon>
        <taxon>Pterygota</taxon>
        <taxon>Neoptera</taxon>
        <taxon>Endopterygota</taxon>
        <taxon>Diptera</taxon>
        <taxon>Nematocera</taxon>
        <taxon>Culicoidea</taxon>
        <taxon>Culicidae</taxon>
        <taxon>Culicinae</taxon>
        <taxon>Culicini</taxon>
        <taxon>Culex</taxon>
        <taxon>Culex</taxon>
    </lineage>
</organism>
<accession>A0A8D8F720</accession>
<sequence length="143" mass="17024">MLNLLYCLSYKDHTLTHTYTHKQIQTFILIMVNKWKRLKKNARAKQCPYHTLTQSLKKCLRRDLKKFVVVHPFFKKRALFSARALCCVASDKVKSATKKKQTKEKEKQVIANKTRKTIVLLIVEERNLHKHTHRKHKQQTELS</sequence>
<evidence type="ECO:0000313" key="1">
    <source>
        <dbReference type="EMBL" id="CAG6459284.1"/>
    </source>
</evidence>
<name>A0A8D8F720_CULPI</name>
<proteinExistence type="predicted"/>
<protein>
    <submittedName>
        <fullName evidence="1">(northern house mosquito) hypothetical protein</fullName>
    </submittedName>
</protein>
<reference evidence="1" key="1">
    <citation type="submission" date="2021-05" db="EMBL/GenBank/DDBJ databases">
        <authorList>
            <person name="Alioto T."/>
            <person name="Alioto T."/>
            <person name="Gomez Garrido J."/>
        </authorList>
    </citation>
    <scope>NUCLEOTIDE SEQUENCE</scope>
</reference>
<dbReference type="AlphaFoldDB" id="A0A8D8F720"/>